<evidence type="ECO:0000313" key="3">
    <source>
        <dbReference type="Proteomes" id="UP001266305"/>
    </source>
</evidence>
<evidence type="ECO:0000313" key="2">
    <source>
        <dbReference type="EMBL" id="KAK2107870.1"/>
    </source>
</evidence>
<name>A0ABQ9VER8_SAGOE</name>
<feature type="compositionally biased region" description="Low complexity" evidence="1">
    <location>
        <begin position="58"/>
        <end position="75"/>
    </location>
</feature>
<proteinExistence type="predicted"/>
<reference evidence="2 3" key="1">
    <citation type="submission" date="2023-05" db="EMBL/GenBank/DDBJ databases">
        <title>B98-5 Cell Line De Novo Hybrid Assembly: An Optical Mapping Approach.</title>
        <authorList>
            <person name="Kananen K."/>
            <person name="Auerbach J.A."/>
            <person name="Kautto E."/>
            <person name="Blachly J.S."/>
        </authorList>
    </citation>
    <scope>NUCLEOTIDE SEQUENCE [LARGE SCALE GENOMIC DNA]</scope>
    <source>
        <strain evidence="2">B95-8</strain>
        <tissue evidence="2">Cell line</tissue>
    </source>
</reference>
<dbReference type="Proteomes" id="UP001266305">
    <property type="component" value="Unassembled WGS sequence"/>
</dbReference>
<protein>
    <submittedName>
        <fullName evidence="2">Uncharacterized protein</fullName>
    </submittedName>
</protein>
<organism evidence="2 3">
    <name type="scientific">Saguinus oedipus</name>
    <name type="common">Cotton-top tamarin</name>
    <name type="synonym">Oedipomidas oedipus</name>
    <dbReference type="NCBI Taxonomy" id="9490"/>
    <lineage>
        <taxon>Eukaryota</taxon>
        <taxon>Metazoa</taxon>
        <taxon>Chordata</taxon>
        <taxon>Craniata</taxon>
        <taxon>Vertebrata</taxon>
        <taxon>Euteleostomi</taxon>
        <taxon>Mammalia</taxon>
        <taxon>Eutheria</taxon>
        <taxon>Euarchontoglires</taxon>
        <taxon>Primates</taxon>
        <taxon>Haplorrhini</taxon>
        <taxon>Platyrrhini</taxon>
        <taxon>Cebidae</taxon>
        <taxon>Callitrichinae</taxon>
        <taxon>Saguinus</taxon>
    </lineage>
</organism>
<comment type="caution">
    <text evidence="2">The sequence shown here is derived from an EMBL/GenBank/DDBJ whole genome shotgun (WGS) entry which is preliminary data.</text>
</comment>
<feature type="region of interest" description="Disordered" evidence="1">
    <location>
        <begin position="25"/>
        <end position="80"/>
    </location>
</feature>
<dbReference type="EMBL" id="JASSZA010000006">
    <property type="protein sequence ID" value="KAK2107870.1"/>
    <property type="molecule type" value="Genomic_DNA"/>
</dbReference>
<sequence>MATSTPGLPLAQAGPELTMAIGQAVVRQRPRGKGSRQKAPVPTRRRCWLDLPGTLQSDRAAGGSAAHRSADHGAGFATATRPPRAALGTARYFVHFQLKDMTYRTLPLKAIPWFRET</sequence>
<gene>
    <name evidence="2" type="ORF">P7K49_013035</name>
</gene>
<evidence type="ECO:0000256" key="1">
    <source>
        <dbReference type="SAM" id="MobiDB-lite"/>
    </source>
</evidence>
<accession>A0ABQ9VER8</accession>
<keyword evidence="3" id="KW-1185">Reference proteome</keyword>